<name>A0A2I7K6G4_9RHOB</name>
<evidence type="ECO:0000256" key="2">
    <source>
        <dbReference type="SAM" id="MobiDB-lite"/>
    </source>
</evidence>
<protein>
    <submittedName>
        <fullName evidence="3">Uncharacterized protein</fullName>
    </submittedName>
</protein>
<dbReference type="RefSeq" id="WP_102883064.1">
    <property type="nucleotide sequence ID" value="NZ_CP010725.1"/>
</dbReference>
<feature type="coiled-coil region" evidence="1">
    <location>
        <begin position="51"/>
        <end position="78"/>
    </location>
</feature>
<dbReference type="AlphaFoldDB" id="A0A2I7K6G4"/>
<dbReference type="EMBL" id="CP010725">
    <property type="protein sequence ID" value="AUQ98080.1"/>
    <property type="molecule type" value="Genomic_DNA"/>
</dbReference>
<accession>A0A2I7K6G4</accession>
<organism evidence="3 4">
    <name type="scientific">Phaeobacter inhibens</name>
    <dbReference type="NCBI Taxonomy" id="221822"/>
    <lineage>
        <taxon>Bacteria</taxon>
        <taxon>Pseudomonadati</taxon>
        <taxon>Pseudomonadota</taxon>
        <taxon>Alphaproteobacteria</taxon>
        <taxon>Rhodobacterales</taxon>
        <taxon>Roseobacteraceae</taxon>
        <taxon>Phaeobacter</taxon>
    </lineage>
</organism>
<evidence type="ECO:0000256" key="1">
    <source>
        <dbReference type="SAM" id="Coils"/>
    </source>
</evidence>
<evidence type="ECO:0000313" key="4">
    <source>
        <dbReference type="Proteomes" id="UP000236447"/>
    </source>
</evidence>
<gene>
    <name evidence="3" type="ORF">PhaeoP88_00684</name>
</gene>
<keyword evidence="1" id="KW-0175">Coiled coil</keyword>
<feature type="region of interest" description="Disordered" evidence="2">
    <location>
        <begin position="1"/>
        <end position="21"/>
    </location>
</feature>
<evidence type="ECO:0000313" key="3">
    <source>
        <dbReference type="EMBL" id="AUQ98080.1"/>
    </source>
</evidence>
<reference evidence="3 4" key="1">
    <citation type="journal article" date="2017" name="Front. Microbiol.">
        <title>Phaeobacter piscinae sp. nov., a species of the Roseobacter group and potential aquaculture probiont.</title>
        <authorList>
            <person name="Sonnenschein E.C."/>
            <person name="Phippen C.B.W."/>
            <person name="Nielsen K.F."/>
            <person name="Mateiu R.V."/>
            <person name="Melchiorsen J."/>
            <person name="Gram L."/>
            <person name="Overmann J."/>
            <person name="Freese H.M."/>
        </authorList>
    </citation>
    <scope>NUCLEOTIDE SEQUENCE [LARGE SCALE GENOMIC DNA]</scope>
    <source>
        <strain evidence="3 4">P88</strain>
    </source>
</reference>
<sequence>MQTRANAPTCVPVTGTQAAPKQTGNKLKKIEIFGLKALWLHFADEMDLRRLAVLHLRISRKERALHELKEDQRKIRRKCTRRMQRARSNG</sequence>
<proteinExistence type="predicted"/>
<reference evidence="3 4" key="2">
    <citation type="journal article" date="2017" name="Genome Biol. Evol.">
        <title>Trajectories and Drivers of Genome Evolution in Surface-Associated Marine Phaeobacter.</title>
        <authorList>
            <person name="Freese H.M."/>
            <person name="Sikorski J."/>
            <person name="Bunk B."/>
            <person name="Scheuner C."/>
            <person name="Meier-Kolthoff J.P."/>
            <person name="Sproer C."/>
            <person name="Gram L."/>
            <person name="Overmann J."/>
        </authorList>
    </citation>
    <scope>NUCLEOTIDE SEQUENCE [LARGE SCALE GENOMIC DNA]</scope>
    <source>
        <strain evidence="3 4">P88</strain>
    </source>
</reference>
<dbReference type="Proteomes" id="UP000236447">
    <property type="component" value="Chromosome"/>
</dbReference>